<gene>
    <name evidence="6" type="ORF">EDD69_102207</name>
</gene>
<dbReference type="RefSeq" id="WP_132947401.1">
    <property type="nucleotide sequence ID" value="NZ_SLUL01000002.1"/>
</dbReference>
<keyword evidence="4 5" id="KW-0961">Cell wall biogenesis/degradation</keyword>
<sequence length="245" mass="28422">MLEDRVEILGVPFVCATMNEMVEIVHEHVKKEEKCFIVTANPEIVMKANQEKEYMEIIRHADYVTADGIGIVKAAQWLKKPLPERVAGYDMMIRFLELSNQHAYKVYLLGAKEEVLQEAVRRIRKQYPNVDLVGARNGYFQWEDSTIIDEIKEKQPDFIFVALGMGRQEKWIAEHMPHVQKGVFMGVGGSFDVLAGALKRAPEAWIRLHLEWLYRLLQQPSRAKRMMALPKFVLKVWREKVAKGK</sequence>
<dbReference type="CDD" id="cd06533">
    <property type="entry name" value="Glyco_transf_WecG_TagA"/>
    <property type="match status" value="1"/>
</dbReference>
<evidence type="ECO:0000256" key="4">
    <source>
        <dbReference type="ARBA" id="ARBA00023316"/>
    </source>
</evidence>
<keyword evidence="2 5" id="KW-0808">Transferase</keyword>
<accession>A0A4R1QJF5</accession>
<dbReference type="EMBL" id="SLUL01000002">
    <property type="protein sequence ID" value="TCL52801.1"/>
    <property type="molecule type" value="Genomic_DNA"/>
</dbReference>
<protein>
    <recommendedName>
        <fullName evidence="5">N-acetylglucosaminyldiphosphoundecaprenol N-acetyl-beta-D-mannosaminyltransferase</fullName>
        <ecNumber evidence="5">2.4.1.187</ecNumber>
    </recommendedName>
    <alternativeName>
        <fullName evidence="5">N-acetylmannosaminyltransferase</fullName>
    </alternativeName>
    <alternativeName>
        <fullName evidence="5">UDP-N-acetylmannosamine transferase</fullName>
    </alternativeName>
    <alternativeName>
        <fullName evidence="5">UDP-N-acetylmannosamine:N-acetylglucosaminyl pyrophosphorylundecaprenol N-acetylmannosaminyltransferase</fullName>
    </alternativeName>
</protein>
<comment type="similarity">
    <text evidence="5">Belongs to the glycosyltransferase 26 family. TagA/TarA subfamily.</text>
</comment>
<dbReference type="InterPro" id="IPR034714">
    <property type="entry name" value="TagA_TarA"/>
</dbReference>
<keyword evidence="7" id="KW-1185">Reference proteome</keyword>
<dbReference type="PANTHER" id="PTHR34136">
    <property type="match status" value="1"/>
</dbReference>
<evidence type="ECO:0000256" key="2">
    <source>
        <dbReference type="ARBA" id="ARBA00022679"/>
    </source>
</evidence>
<dbReference type="HAMAP" id="MF_02070">
    <property type="entry name" value="TagA_TarA"/>
    <property type="match status" value="1"/>
</dbReference>
<dbReference type="NCBIfam" id="TIGR00696">
    <property type="entry name" value="wecG_tagA_cpsF"/>
    <property type="match status" value="1"/>
</dbReference>
<evidence type="ECO:0000256" key="5">
    <source>
        <dbReference type="HAMAP-Rule" id="MF_02070"/>
    </source>
</evidence>
<dbReference type="Pfam" id="PF03808">
    <property type="entry name" value="Glyco_tran_WecG"/>
    <property type="match status" value="1"/>
</dbReference>
<dbReference type="PANTHER" id="PTHR34136:SF1">
    <property type="entry name" value="UDP-N-ACETYL-D-MANNOSAMINURONIC ACID TRANSFERASE"/>
    <property type="match status" value="1"/>
</dbReference>
<reference evidence="6 7" key="1">
    <citation type="submission" date="2019-03" db="EMBL/GenBank/DDBJ databases">
        <title>Genomic Encyclopedia of Type Strains, Phase IV (KMG-IV): sequencing the most valuable type-strain genomes for metagenomic binning, comparative biology and taxonomic classification.</title>
        <authorList>
            <person name="Goeker M."/>
        </authorList>
    </citation>
    <scope>NUCLEOTIDE SEQUENCE [LARGE SCALE GENOMIC DNA]</scope>
    <source>
        <strain evidence="6 7">DSM 24979</strain>
    </source>
</reference>
<dbReference type="EC" id="2.4.1.187" evidence="5"/>
<name>A0A4R1QJF5_9BACL</name>
<keyword evidence="1 5" id="KW-0328">Glycosyltransferase</keyword>
<dbReference type="OrthoDB" id="9771846at2"/>
<evidence type="ECO:0000256" key="1">
    <source>
        <dbReference type="ARBA" id="ARBA00022676"/>
    </source>
</evidence>
<dbReference type="GO" id="GO:0047244">
    <property type="term" value="F:N-acetylglucosaminyldiphosphoundecaprenol N-acetyl-beta-D-mannosaminyltransferase activity"/>
    <property type="evidence" value="ECO:0007669"/>
    <property type="project" value="UniProtKB-UniRule"/>
</dbReference>
<dbReference type="GO" id="GO:0019350">
    <property type="term" value="P:teichoic acid biosynthetic process"/>
    <property type="evidence" value="ECO:0007669"/>
    <property type="project" value="UniProtKB-UniRule"/>
</dbReference>
<comment type="caution">
    <text evidence="6">The sequence shown here is derived from an EMBL/GenBank/DDBJ whole genome shotgun (WGS) entry which is preliminary data.</text>
</comment>
<evidence type="ECO:0000313" key="7">
    <source>
        <dbReference type="Proteomes" id="UP000295658"/>
    </source>
</evidence>
<comment type="catalytic activity">
    <reaction evidence="5">
        <text>UDP-N-acetyl-alpha-D-mannosamine + N-acetyl-alpha-D-glucosaminyl-di-trans,octa-cis-undecaprenyl diphosphate = N-acetyl-beta-D-mannosaminyl-(1-&gt;4)-N-acetyl-alpha-D-glucosaminyl di-trans,octa-cis-undecaprenyl diphosphate + UDP + H(+)</text>
        <dbReference type="Rhea" id="RHEA:16053"/>
        <dbReference type="ChEBI" id="CHEBI:15378"/>
        <dbReference type="ChEBI" id="CHEBI:58223"/>
        <dbReference type="ChEBI" id="CHEBI:62959"/>
        <dbReference type="ChEBI" id="CHEBI:68623"/>
        <dbReference type="ChEBI" id="CHEBI:132210"/>
        <dbReference type="EC" id="2.4.1.187"/>
    </reaction>
</comment>
<organism evidence="6 7">
    <name type="scientific">Thermolongibacillus altinsuensis</name>
    <dbReference type="NCBI Taxonomy" id="575256"/>
    <lineage>
        <taxon>Bacteria</taxon>
        <taxon>Bacillati</taxon>
        <taxon>Bacillota</taxon>
        <taxon>Bacilli</taxon>
        <taxon>Bacillales</taxon>
        <taxon>Anoxybacillaceae</taxon>
        <taxon>Thermolongibacillus</taxon>
    </lineage>
</organism>
<dbReference type="Proteomes" id="UP000295658">
    <property type="component" value="Unassembled WGS sequence"/>
</dbReference>
<dbReference type="AlphaFoldDB" id="A0A4R1QJF5"/>
<dbReference type="InterPro" id="IPR004629">
    <property type="entry name" value="WecG_TagA_CpsF"/>
</dbReference>
<dbReference type="UniPathway" id="UPA00632"/>
<evidence type="ECO:0000313" key="6">
    <source>
        <dbReference type="EMBL" id="TCL52801.1"/>
    </source>
</evidence>
<keyword evidence="3 5" id="KW-0777">Teichoic acid biosynthesis</keyword>
<dbReference type="GO" id="GO:0071555">
    <property type="term" value="P:cell wall organization"/>
    <property type="evidence" value="ECO:0007669"/>
    <property type="project" value="UniProtKB-KW"/>
</dbReference>
<comment type="pathway">
    <text evidence="5">Cell wall biogenesis; teichoic acid biosynthesis.</text>
</comment>
<proteinExistence type="inferred from homology"/>
<evidence type="ECO:0000256" key="3">
    <source>
        <dbReference type="ARBA" id="ARBA00022944"/>
    </source>
</evidence>
<comment type="function">
    <text evidence="5">Catalyzes the conversion of GlcNAc-PP-undecaprenol into ManNAc-GlcNAc-PP-undecaprenol, the first committed lipid intermediate in the de novo synthesis of teichoic acid.</text>
</comment>